<keyword evidence="12" id="KW-1185">Reference proteome</keyword>
<feature type="compositionally biased region" description="Pro residues" evidence="8">
    <location>
        <begin position="476"/>
        <end position="486"/>
    </location>
</feature>
<dbReference type="Pfam" id="PF08516">
    <property type="entry name" value="ADAM_CR"/>
    <property type="match status" value="1"/>
</dbReference>
<evidence type="ECO:0000256" key="8">
    <source>
        <dbReference type="SAM" id="MobiDB-lite"/>
    </source>
</evidence>
<dbReference type="PANTHER" id="PTHR11905">
    <property type="entry name" value="ADAM A DISINTEGRIN AND METALLOPROTEASE DOMAIN"/>
    <property type="match status" value="1"/>
</dbReference>
<dbReference type="InterPro" id="IPR006586">
    <property type="entry name" value="ADAM_Cys-rich"/>
</dbReference>
<keyword evidence="7" id="KW-0175">Coiled coil</keyword>
<dbReference type="Proteomes" id="UP000821866">
    <property type="component" value="Chromosome 8"/>
</dbReference>
<name>A0A9J6DC65_RHIMP</name>
<comment type="caution">
    <text evidence="11">The sequence shown here is derived from an EMBL/GenBank/DDBJ whole genome shotgun (WGS) entry which is preliminary data.</text>
</comment>
<dbReference type="EMBL" id="JABSTU010000010">
    <property type="protein sequence ID" value="KAH8019764.1"/>
    <property type="molecule type" value="Genomic_DNA"/>
</dbReference>
<keyword evidence="9" id="KW-0812">Transmembrane</keyword>
<keyword evidence="2" id="KW-0378">Hydrolase</keyword>
<keyword evidence="9" id="KW-0472">Membrane</keyword>
<dbReference type="GO" id="GO:0006509">
    <property type="term" value="P:membrane protein ectodomain proteolysis"/>
    <property type="evidence" value="ECO:0007669"/>
    <property type="project" value="TreeGrafter"/>
</dbReference>
<dbReference type="VEuPathDB" id="VectorBase:LOC119175717"/>
<evidence type="ECO:0000256" key="6">
    <source>
        <dbReference type="PROSITE-ProRule" id="PRU00068"/>
    </source>
</evidence>
<feature type="region of interest" description="Disordered" evidence="8">
    <location>
        <begin position="471"/>
        <end position="567"/>
    </location>
</feature>
<evidence type="ECO:0000259" key="10">
    <source>
        <dbReference type="PROSITE" id="PS50214"/>
    </source>
</evidence>
<dbReference type="FunFam" id="4.10.70.10:FF:000001">
    <property type="entry name" value="Disintegrin and metalloproteinase domain-containing protein 22"/>
    <property type="match status" value="1"/>
</dbReference>
<keyword evidence="9" id="KW-1133">Transmembrane helix</keyword>
<keyword evidence="1" id="KW-0645">Protease</keyword>
<feature type="compositionally biased region" description="Basic and acidic residues" evidence="8">
    <location>
        <begin position="554"/>
        <end position="567"/>
    </location>
</feature>
<keyword evidence="5 6" id="KW-1015">Disulfide bond</keyword>
<evidence type="ECO:0000313" key="12">
    <source>
        <dbReference type="Proteomes" id="UP000821866"/>
    </source>
</evidence>
<dbReference type="Pfam" id="PF00200">
    <property type="entry name" value="Disintegrin"/>
    <property type="match status" value="1"/>
</dbReference>
<evidence type="ECO:0000256" key="7">
    <source>
        <dbReference type="SAM" id="Coils"/>
    </source>
</evidence>
<evidence type="ECO:0000256" key="4">
    <source>
        <dbReference type="ARBA" id="ARBA00023049"/>
    </source>
</evidence>
<feature type="domain" description="Disintegrin" evidence="10">
    <location>
        <begin position="129"/>
        <end position="217"/>
    </location>
</feature>
<reference evidence="11" key="2">
    <citation type="submission" date="2021-09" db="EMBL/GenBank/DDBJ databases">
        <authorList>
            <person name="Jia N."/>
            <person name="Wang J."/>
            <person name="Shi W."/>
            <person name="Du L."/>
            <person name="Sun Y."/>
            <person name="Zhan W."/>
            <person name="Jiang J."/>
            <person name="Wang Q."/>
            <person name="Zhang B."/>
            <person name="Ji P."/>
            <person name="Sakyi L.B."/>
            <person name="Cui X."/>
            <person name="Yuan T."/>
            <person name="Jiang B."/>
            <person name="Yang W."/>
            <person name="Lam T.T.-Y."/>
            <person name="Chang Q."/>
            <person name="Ding S."/>
            <person name="Wang X."/>
            <person name="Zhu J."/>
            <person name="Ruan X."/>
            <person name="Zhao L."/>
            <person name="Wei J."/>
            <person name="Que T."/>
            <person name="Du C."/>
            <person name="Cheng J."/>
            <person name="Dai P."/>
            <person name="Han X."/>
            <person name="Huang E."/>
            <person name="Gao Y."/>
            <person name="Liu J."/>
            <person name="Shao H."/>
            <person name="Ye R."/>
            <person name="Li L."/>
            <person name="Wei W."/>
            <person name="Wang X."/>
            <person name="Wang C."/>
            <person name="Huo Q."/>
            <person name="Li W."/>
            <person name="Guo W."/>
            <person name="Chen H."/>
            <person name="Chen S."/>
            <person name="Zhou L."/>
            <person name="Zhou L."/>
            <person name="Ni X."/>
            <person name="Tian J."/>
            <person name="Zhou Y."/>
            <person name="Sheng Y."/>
            <person name="Liu T."/>
            <person name="Pan Y."/>
            <person name="Xia L."/>
            <person name="Li J."/>
            <person name="Zhao F."/>
            <person name="Cao W."/>
        </authorList>
    </citation>
    <scope>NUCLEOTIDE SEQUENCE</scope>
    <source>
        <strain evidence="11">Rmic-2018</strain>
        <tissue evidence="11">Larvae</tissue>
    </source>
</reference>
<evidence type="ECO:0000256" key="1">
    <source>
        <dbReference type="ARBA" id="ARBA00022670"/>
    </source>
</evidence>
<evidence type="ECO:0000256" key="2">
    <source>
        <dbReference type="ARBA" id="ARBA00022801"/>
    </source>
</evidence>
<keyword evidence="3" id="KW-0862">Zinc</keyword>
<dbReference type="PROSITE" id="PS50214">
    <property type="entry name" value="DISINTEGRIN_2"/>
    <property type="match status" value="1"/>
</dbReference>
<dbReference type="PANTHER" id="PTHR11905:SF159">
    <property type="entry name" value="ADAM METALLOPROTEASE"/>
    <property type="match status" value="1"/>
</dbReference>
<feature type="compositionally biased region" description="Pro residues" evidence="8">
    <location>
        <begin position="522"/>
        <end position="536"/>
    </location>
</feature>
<gene>
    <name evidence="11" type="ORF">HPB51_021799</name>
</gene>
<evidence type="ECO:0000256" key="9">
    <source>
        <dbReference type="SAM" id="Phobius"/>
    </source>
</evidence>
<evidence type="ECO:0000313" key="11">
    <source>
        <dbReference type="EMBL" id="KAH8019764.1"/>
    </source>
</evidence>
<sequence>MPSNAELAKRLDALETKLENESSKLTDDILGKFLVKLQSSGFDAVELKKQVENLESSLDVLNDIIEKLRDENLKLTTDNKKLISENKALSLRVAELEQYSRMNNVEYLQSSFEQGMDFCLWNLPEDIMGPVCGNGFLEEGEQCDCGPAEFCKNPCCEASTCKFKGNAACAIGACCDISTCQVVKAATLCRDAITECDLPEYCDGVSEFCPVDVFVQDGTECGGGKAYCFGKQCRSHDDQCQLLWGSSGRMADQRCFERNDDGEVNANCGYNRLNKTYKKCNKEDVMCGTLHCVHLNERLEFGIESAAVQSKFYIDENDKRFTCRSAIVDLGLFTADVGQSPNGAKCGTNKVCNSRGNCHCMVGYAPPYCNYPGPGGSSDSGPASDPSAGYSFMVSMYIIFLCIVPLAVITSFSIYYFRRHLKTWWMTKARKAAIKIECQMVARSAHSHLKNSKKKINSKYSFPVAQHMAPQEPLVPSAPPLPPPQHQKPHRSVSRERGSFRSVDISGPVLQSSSNSHITPTRPAPARPAPARPAPGRPVGVQRAPSCPSQETFPMDRGDRLVSEYKG</sequence>
<proteinExistence type="predicted"/>
<keyword evidence="4" id="KW-0482">Metalloprotease</keyword>
<evidence type="ECO:0000256" key="3">
    <source>
        <dbReference type="ARBA" id="ARBA00022833"/>
    </source>
</evidence>
<dbReference type="SMART" id="SM00050">
    <property type="entry name" value="DISIN"/>
    <property type="match status" value="1"/>
</dbReference>
<feature type="transmembrane region" description="Helical" evidence="9">
    <location>
        <begin position="394"/>
        <end position="417"/>
    </location>
</feature>
<dbReference type="AlphaFoldDB" id="A0A9J6DC65"/>
<dbReference type="InterPro" id="IPR036436">
    <property type="entry name" value="Disintegrin_dom_sf"/>
</dbReference>
<dbReference type="Gene3D" id="4.10.70.10">
    <property type="entry name" value="Disintegrin domain"/>
    <property type="match status" value="1"/>
</dbReference>
<dbReference type="SUPFAM" id="SSF57552">
    <property type="entry name" value="Blood coagulation inhibitor (disintegrin)"/>
    <property type="match status" value="1"/>
</dbReference>
<organism evidence="11 12">
    <name type="scientific">Rhipicephalus microplus</name>
    <name type="common">Cattle tick</name>
    <name type="synonym">Boophilus microplus</name>
    <dbReference type="NCBI Taxonomy" id="6941"/>
    <lineage>
        <taxon>Eukaryota</taxon>
        <taxon>Metazoa</taxon>
        <taxon>Ecdysozoa</taxon>
        <taxon>Arthropoda</taxon>
        <taxon>Chelicerata</taxon>
        <taxon>Arachnida</taxon>
        <taxon>Acari</taxon>
        <taxon>Parasitiformes</taxon>
        <taxon>Ixodida</taxon>
        <taxon>Ixodoidea</taxon>
        <taxon>Ixodidae</taxon>
        <taxon>Rhipicephalinae</taxon>
        <taxon>Rhipicephalus</taxon>
        <taxon>Boophilus</taxon>
    </lineage>
</organism>
<dbReference type="InterPro" id="IPR001762">
    <property type="entry name" value="Disintegrin_dom"/>
</dbReference>
<feature type="disulfide bond" evidence="6">
    <location>
        <begin position="189"/>
        <end position="209"/>
    </location>
</feature>
<dbReference type="GO" id="GO:0008237">
    <property type="term" value="F:metallopeptidase activity"/>
    <property type="evidence" value="ECO:0007669"/>
    <property type="project" value="UniProtKB-KW"/>
</dbReference>
<evidence type="ECO:0000256" key="5">
    <source>
        <dbReference type="ARBA" id="ARBA00023157"/>
    </source>
</evidence>
<feature type="compositionally biased region" description="Polar residues" evidence="8">
    <location>
        <begin position="509"/>
        <end position="518"/>
    </location>
</feature>
<protein>
    <recommendedName>
        <fullName evidence="10">Disintegrin domain-containing protein</fullName>
    </recommendedName>
</protein>
<dbReference type="SMART" id="SM00608">
    <property type="entry name" value="ACR"/>
    <property type="match status" value="1"/>
</dbReference>
<feature type="coiled-coil region" evidence="7">
    <location>
        <begin position="4"/>
        <end position="99"/>
    </location>
</feature>
<reference evidence="11" key="1">
    <citation type="journal article" date="2020" name="Cell">
        <title>Large-Scale Comparative Analyses of Tick Genomes Elucidate Their Genetic Diversity and Vector Capacities.</title>
        <authorList>
            <consortium name="Tick Genome and Microbiome Consortium (TIGMIC)"/>
            <person name="Jia N."/>
            <person name="Wang J."/>
            <person name="Shi W."/>
            <person name="Du L."/>
            <person name="Sun Y."/>
            <person name="Zhan W."/>
            <person name="Jiang J.F."/>
            <person name="Wang Q."/>
            <person name="Zhang B."/>
            <person name="Ji P."/>
            <person name="Bell-Sakyi L."/>
            <person name="Cui X.M."/>
            <person name="Yuan T.T."/>
            <person name="Jiang B.G."/>
            <person name="Yang W.F."/>
            <person name="Lam T.T."/>
            <person name="Chang Q.C."/>
            <person name="Ding S.J."/>
            <person name="Wang X.J."/>
            <person name="Zhu J.G."/>
            <person name="Ruan X.D."/>
            <person name="Zhao L."/>
            <person name="Wei J.T."/>
            <person name="Ye R.Z."/>
            <person name="Que T.C."/>
            <person name="Du C.H."/>
            <person name="Zhou Y.H."/>
            <person name="Cheng J.X."/>
            <person name="Dai P.F."/>
            <person name="Guo W.B."/>
            <person name="Han X.H."/>
            <person name="Huang E.J."/>
            <person name="Li L.F."/>
            <person name="Wei W."/>
            <person name="Gao Y.C."/>
            <person name="Liu J.Z."/>
            <person name="Shao H.Z."/>
            <person name="Wang X."/>
            <person name="Wang C.C."/>
            <person name="Yang T.C."/>
            <person name="Huo Q.B."/>
            <person name="Li W."/>
            <person name="Chen H.Y."/>
            <person name="Chen S.E."/>
            <person name="Zhou L.G."/>
            <person name="Ni X.B."/>
            <person name="Tian J.H."/>
            <person name="Sheng Y."/>
            <person name="Liu T."/>
            <person name="Pan Y.S."/>
            <person name="Xia L.Y."/>
            <person name="Li J."/>
            <person name="Zhao F."/>
            <person name="Cao W.C."/>
        </authorList>
    </citation>
    <scope>NUCLEOTIDE SEQUENCE</scope>
    <source>
        <strain evidence="11">Rmic-2018</strain>
    </source>
</reference>
<accession>A0A9J6DC65</accession>